<keyword evidence="2" id="KW-1185">Reference proteome</keyword>
<dbReference type="AlphaFoldDB" id="A0A8R1XYK7"/>
<proteinExistence type="predicted"/>
<organism evidence="1 2">
    <name type="scientific">Onchocerca volvulus</name>
    <dbReference type="NCBI Taxonomy" id="6282"/>
    <lineage>
        <taxon>Eukaryota</taxon>
        <taxon>Metazoa</taxon>
        <taxon>Ecdysozoa</taxon>
        <taxon>Nematoda</taxon>
        <taxon>Chromadorea</taxon>
        <taxon>Rhabditida</taxon>
        <taxon>Spirurina</taxon>
        <taxon>Spiruromorpha</taxon>
        <taxon>Filarioidea</taxon>
        <taxon>Onchocercidae</taxon>
        <taxon>Onchocerca</taxon>
    </lineage>
</organism>
<reference evidence="2" key="1">
    <citation type="submission" date="2013-10" db="EMBL/GenBank/DDBJ databases">
        <title>Genome sequencing of Onchocerca volvulus.</title>
        <authorList>
            <person name="Cotton J."/>
            <person name="Tsai J."/>
            <person name="Stanley E."/>
            <person name="Tracey A."/>
            <person name="Holroyd N."/>
            <person name="Lustigman S."/>
            <person name="Berriman M."/>
        </authorList>
    </citation>
    <scope>NUCLEOTIDE SEQUENCE</scope>
</reference>
<evidence type="ECO:0000313" key="1">
    <source>
        <dbReference type="EnsemblMetazoa" id="OVOC4889.1"/>
    </source>
</evidence>
<protein>
    <submittedName>
        <fullName evidence="1">Uncharacterized protein</fullName>
    </submittedName>
</protein>
<dbReference type="EMBL" id="CMVM020000146">
    <property type="status" value="NOT_ANNOTATED_CDS"/>
    <property type="molecule type" value="Genomic_DNA"/>
</dbReference>
<accession>A0A8R1XYK7</accession>
<evidence type="ECO:0000313" key="2">
    <source>
        <dbReference type="Proteomes" id="UP000024404"/>
    </source>
</evidence>
<dbReference type="Proteomes" id="UP000024404">
    <property type="component" value="Unassembled WGS sequence"/>
</dbReference>
<name>A0A8R1XYK7_ONCVO</name>
<dbReference type="EnsemblMetazoa" id="OVOC4889.1">
    <property type="protein sequence ID" value="OVOC4889.1"/>
    <property type="gene ID" value="WBGene00241698"/>
</dbReference>
<sequence length="93" mass="10824">MQLKIDKLTVKGPERSGQLLQLTETMEKKVGGLAQSNILFNDNKEDSKIHEKKVEAKAMKKIGPSKDFKWIIMKRKYTENKKFKYLINEAIIK</sequence>
<reference evidence="1" key="2">
    <citation type="submission" date="2022-06" db="UniProtKB">
        <authorList>
            <consortium name="EnsemblMetazoa"/>
        </authorList>
    </citation>
    <scope>IDENTIFICATION</scope>
</reference>